<organism evidence="5 6">
    <name type="scientific">Leptospira ryugenii</name>
    <dbReference type="NCBI Taxonomy" id="1917863"/>
    <lineage>
        <taxon>Bacteria</taxon>
        <taxon>Pseudomonadati</taxon>
        <taxon>Spirochaetota</taxon>
        <taxon>Spirochaetia</taxon>
        <taxon>Leptospirales</taxon>
        <taxon>Leptospiraceae</taxon>
        <taxon>Leptospira</taxon>
    </lineage>
</organism>
<feature type="domain" description="TPM" evidence="4">
    <location>
        <begin position="36"/>
        <end position="159"/>
    </location>
</feature>
<accession>A0A2P2E1N0</accession>
<keyword evidence="2" id="KW-1133">Transmembrane helix</keyword>
<name>A0A2P2E1N0_9LEPT</name>
<dbReference type="PANTHER" id="PTHR30373">
    <property type="entry name" value="UPF0603 PROTEIN YGCG"/>
    <property type="match status" value="1"/>
</dbReference>
<dbReference type="OrthoDB" id="9810918at2"/>
<feature type="transmembrane region" description="Helical" evidence="2">
    <location>
        <begin position="223"/>
        <end position="244"/>
    </location>
</feature>
<proteinExistence type="predicted"/>
<feature type="region of interest" description="Disordered" evidence="1">
    <location>
        <begin position="265"/>
        <end position="295"/>
    </location>
</feature>
<evidence type="ECO:0000259" key="4">
    <source>
        <dbReference type="Pfam" id="PF04536"/>
    </source>
</evidence>
<keyword evidence="3" id="KW-0732">Signal</keyword>
<evidence type="ECO:0000256" key="1">
    <source>
        <dbReference type="SAM" id="MobiDB-lite"/>
    </source>
</evidence>
<evidence type="ECO:0000256" key="2">
    <source>
        <dbReference type="SAM" id="Phobius"/>
    </source>
</evidence>
<keyword evidence="6" id="KW-1185">Reference proteome</keyword>
<evidence type="ECO:0000313" key="5">
    <source>
        <dbReference type="EMBL" id="GBF50798.1"/>
    </source>
</evidence>
<feature type="chain" id="PRO_5015155446" description="TPM domain-containing protein" evidence="3">
    <location>
        <begin position="27"/>
        <end position="295"/>
    </location>
</feature>
<keyword evidence="2" id="KW-0472">Membrane</keyword>
<dbReference type="Gene3D" id="3.10.310.50">
    <property type="match status" value="1"/>
</dbReference>
<gene>
    <name evidence="5" type="ORF">LPTSP4_23250</name>
</gene>
<dbReference type="InterPro" id="IPR007621">
    <property type="entry name" value="TPM_dom"/>
</dbReference>
<evidence type="ECO:0000256" key="3">
    <source>
        <dbReference type="SAM" id="SignalP"/>
    </source>
</evidence>
<dbReference type="Pfam" id="PF04536">
    <property type="entry name" value="TPM_phosphatase"/>
    <property type="match status" value="1"/>
</dbReference>
<feature type="transmembrane region" description="Helical" evidence="2">
    <location>
        <begin position="184"/>
        <end position="211"/>
    </location>
</feature>
<dbReference type="AlphaFoldDB" id="A0A2P2E1N0"/>
<dbReference type="Proteomes" id="UP000245133">
    <property type="component" value="Unassembled WGS sequence"/>
</dbReference>
<sequence length="295" mass="31888">MTRSPNKMRSFLCLSLLLFSFSNIHSVEIPPLTRQVTDEAGILSTEMVRQLELKLKQNESETSNQIAVLILSSLEGEIIEDLAVKVFESWKLGQDKKDNGVLLLIAIKDRKMRIEVGYGLEGVLTDQLASRIVKQEIRPRFKAGEMDEGVEAGVNAIIAATKGEYQPSEDDVVTSHKESRRDPLIFAFVFLGIGLSVPGIIGYIFLLLGVLPLKLALETLIPFPFWIVPFLLVLIILVVIKIMFRKSSGGSGFGGGFYDSGSSWSSGGDSWSSGGGDSWSGGGGDSGGGGASGDW</sequence>
<dbReference type="PANTHER" id="PTHR30373:SF2">
    <property type="entry name" value="UPF0603 PROTEIN YGCG"/>
    <property type="match status" value="1"/>
</dbReference>
<keyword evidence="2" id="KW-0812">Transmembrane</keyword>
<protein>
    <recommendedName>
        <fullName evidence="4">TPM domain-containing protein</fullName>
    </recommendedName>
</protein>
<feature type="signal peptide" evidence="3">
    <location>
        <begin position="1"/>
        <end position="26"/>
    </location>
</feature>
<reference evidence="5 6" key="1">
    <citation type="submission" date="2018-02" db="EMBL/GenBank/DDBJ databases">
        <title>Novel Leptospira species isolated from soil and water in Japan.</title>
        <authorList>
            <person name="Nakao R."/>
            <person name="Masuzawa T."/>
        </authorList>
    </citation>
    <scope>NUCLEOTIDE SEQUENCE [LARGE SCALE GENOMIC DNA]</scope>
    <source>
        <strain evidence="5 6">YH101</strain>
    </source>
</reference>
<comment type="caution">
    <text evidence="5">The sequence shown here is derived from an EMBL/GenBank/DDBJ whole genome shotgun (WGS) entry which is preliminary data.</text>
</comment>
<feature type="compositionally biased region" description="Gly residues" evidence="1">
    <location>
        <begin position="273"/>
        <end position="295"/>
    </location>
</feature>
<dbReference type="EMBL" id="BFBB01000007">
    <property type="protein sequence ID" value="GBF50798.1"/>
    <property type="molecule type" value="Genomic_DNA"/>
</dbReference>
<evidence type="ECO:0000313" key="6">
    <source>
        <dbReference type="Proteomes" id="UP000245133"/>
    </source>
</evidence>